<name>A0A0G0VEE2_9BACT</name>
<dbReference type="InterPro" id="IPR005182">
    <property type="entry name" value="YdbS-like_PH"/>
</dbReference>
<gene>
    <name evidence="3" type="ORF">UU48_C0006G0096</name>
</gene>
<dbReference type="EMBL" id="LCAU01000006">
    <property type="protein sequence ID" value="KKR98056.1"/>
    <property type="molecule type" value="Genomic_DNA"/>
</dbReference>
<proteinExistence type="predicted"/>
<keyword evidence="1" id="KW-1133">Transmembrane helix</keyword>
<keyword evidence="1" id="KW-0472">Membrane</keyword>
<dbReference type="Proteomes" id="UP000034746">
    <property type="component" value="Unassembled WGS sequence"/>
</dbReference>
<keyword evidence="1" id="KW-0812">Transmembrane</keyword>
<dbReference type="Pfam" id="PF03703">
    <property type="entry name" value="bPH_2"/>
    <property type="match status" value="1"/>
</dbReference>
<evidence type="ECO:0000313" key="3">
    <source>
        <dbReference type="EMBL" id="KKR98056.1"/>
    </source>
</evidence>
<protein>
    <recommendedName>
        <fullName evidence="2">YdbS-like PH domain-containing protein</fullName>
    </recommendedName>
</protein>
<evidence type="ECO:0000313" key="4">
    <source>
        <dbReference type="Proteomes" id="UP000034746"/>
    </source>
</evidence>
<organism evidence="3 4">
    <name type="scientific">Candidatus Uhrbacteria bacterium GW2011_GWF2_41_16</name>
    <dbReference type="NCBI Taxonomy" id="1618997"/>
    <lineage>
        <taxon>Bacteria</taxon>
        <taxon>Candidatus Uhriibacteriota</taxon>
    </lineage>
</organism>
<reference evidence="3 4" key="1">
    <citation type="journal article" date="2015" name="Nature">
        <title>rRNA introns, odd ribosomes, and small enigmatic genomes across a large radiation of phyla.</title>
        <authorList>
            <person name="Brown C.T."/>
            <person name="Hug L.A."/>
            <person name="Thomas B.C."/>
            <person name="Sharon I."/>
            <person name="Castelle C.J."/>
            <person name="Singh A."/>
            <person name="Wilkins M.J."/>
            <person name="Williams K.H."/>
            <person name="Banfield J.F."/>
        </authorList>
    </citation>
    <scope>NUCLEOTIDE SEQUENCE [LARGE SCALE GENOMIC DNA]</scope>
</reference>
<sequence length="180" mass="20976">MIWNRLLSPESNEQLLTVAHTTAVSHLPWIFFLLVWICAPFFFLFSLWEFGWMGRLVFGGLFLSGLFLAWRTWFSWQHTCLIMTDRRVAVVTQRGFFDRTISESSYTDIQDATVRVKGIFSTLFRYGTIRLERKGTTASPLEMRRLRHPARIQALVHEIREDIKSPEYTAHASAQSQISS</sequence>
<dbReference type="AlphaFoldDB" id="A0A0G0VEE2"/>
<comment type="caution">
    <text evidence="3">The sequence shown here is derived from an EMBL/GenBank/DDBJ whole genome shotgun (WGS) entry which is preliminary data.</text>
</comment>
<feature type="transmembrane region" description="Helical" evidence="1">
    <location>
        <begin position="55"/>
        <end position="76"/>
    </location>
</feature>
<evidence type="ECO:0000259" key="2">
    <source>
        <dbReference type="Pfam" id="PF03703"/>
    </source>
</evidence>
<feature type="transmembrane region" description="Helical" evidence="1">
    <location>
        <begin position="29"/>
        <end position="48"/>
    </location>
</feature>
<feature type="domain" description="YdbS-like PH" evidence="2">
    <location>
        <begin position="76"/>
        <end position="154"/>
    </location>
</feature>
<accession>A0A0G0VEE2</accession>
<evidence type="ECO:0000256" key="1">
    <source>
        <dbReference type="SAM" id="Phobius"/>
    </source>
</evidence>